<sequence length="238" mass="26915">MSDLGATVEVKYDGVLRHFGAGDLVDLALDRIAPVRISKAYPGRRNYSGVYWARTTGRHHWFESLYEKSALTALDRDPAIVNIATQPFRVSRGGRKGHVPDILAERVDRSRLLVDVRPRPRITERALVTFEMTATWCSSLAIDYRLFADLSKVQDWNLRLLAGYRYARWCCPQPVAQLLAQRAGEVRPLRDWARLFDGADIPTRGLLLAAIWHGALDVDLSERLELDVDAVCTGRGWT</sequence>
<reference evidence="1 2" key="1">
    <citation type="submission" date="2024-09" db="EMBL/GenBank/DDBJ databases">
        <authorList>
            <person name="Pan X."/>
        </authorList>
    </citation>
    <scope>NUCLEOTIDE SEQUENCE [LARGE SCALE GENOMIC DNA]</scope>
    <source>
        <strain evidence="1 2">B2969</strain>
    </source>
</reference>
<evidence type="ECO:0000313" key="1">
    <source>
        <dbReference type="EMBL" id="MFH8253050.1"/>
    </source>
</evidence>
<dbReference type="Proteomes" id="UP001610861">
    <property type="component" value="Unassembled WGS sequence"/>
</dbReference>
<keyword evidence="2" id="KW-1185">Reference proteome</keyword>
<dbReference type="EMBL" id="JBIQWL010000015">
    <property type="protein sequence ID" value="MFH8253050.1"/>
    <property type="molecule type" value="Genomic_DNA"/>
</dbReference>
<comment type="caution">
    <text evidence="1">The sequence shown here is derived from an EMBL/GenBank/DDBJ whole genome shotgun (WGS) entry which is preliminary data.</text>
</comment>
<protein>
    <submittedName>
        <fullName evidence="1">TnsA-like heteromeric transposase endonuclease subunit</fullName>
    </submittedName>
</protein>
<accession>A0ABW7QE74</accession>
<gene>
    <name evidence="1" type="ORF">ACH3VR_21970</name>
</gene>
<proteinExistence type="predicted"/>
<name>A0ABW7QE74_9MICO</name>
<dbReference type="NCBIfam" id="NF033179">
    <property type="entry name" value="TnsA_like_Actin"/>
    <property type="match status" value="1"/>
</dbReference>
<organism evidence="1 2">
    <name type="scientific">Microbacterium alkaliflavum</name>
    <dbReference type="NCBI Taxonomy" id="3248839"/>
    <lineage>
        <taxon>Bacteria</taxon>
        <taxon>Bacillati</taxon>
        <taxon>Actinomycetota</taxon>
        <taxon>Actinomycetes</taxon>
        <taxon>Micrococcales</taxon>
        <taxon>Microbacteriaceae</taxon>
        <taxon>Microbacterium</taxon>
    </lineage>
</organism>
<dbReference type="RefSeq" id="WP_397558477.1">
    <property type="nucleotide sequence ID" value="NZ_JBIQWL010000015.1"/>
</dbReference>
<dbReference type="InterPro" id="IPR048000">
    <property type="entry name" value="TnsA-like"/>
</dbReference>
<evidence type="ECO:0000313" key="2">
    <source>
        <dbReference type="Proteomes" id="UP001610861"/>
    </source>
</evidence>